<dbReference type="PANTHER" id="PTHR37828:SF1">
    <property type="entry name" value="YCII-RELATED DOMAIN-CONTAINING PROTEIN"/>
    <property type="match status" value="1"/>
</dbReference>
<protein>
    <recommendedName>
        <fullName evidence="1">YCII-related domain-containing protein</fullName>
    </recommendedName>
</protein>
<dbReference type="Proteomes" id="UP000240322">
    <property type="component" value="Unassembled WGS sequence"/>
</dbReference>
<dbReference type="Gene3D" id="3.30.70.1060">
    <property type="entry name" value="Dimeric alpha+beta barrel"/>
    <property type="match status" value="1"/>
</dbReference>
<name>A0A2R6AUH2_9ARCH</name>
<dbReference type="InterPro" id="IPR011008">
    <property type="entry name" value="Dimeric_a/b-barrel"/>
</dbReference>
<dbReference type="Pfam" id="PF03795">
    <property type="entry name" value="YCII"/>
    <property type="match status" value="1"/>
</dbReference>
<comment type="caution">
    <text evidence="2">The sequence shown here is derived from an EMBL/GenBank/DDBJ whole genome shotgun (WGS) entry which is preliminary data.</text>
</comment>
<proteinExistence type="predicted"/>
<evidence type="ECO:0000259" key="1">
    <source>
        <dbReference type="Pfam" id="PF03795"/>
    </source>
</evidence>
<feature type="domain" description="YCII-related" evidence="1">
    <location>
        <begin position="2"/>
        <end position="81"/>
    </location>
</feature>
<dbReference type="AlphaFoldDB" id="A0A2R6AUH2"/>
<dbReference type="EMBL" id="NEXE01000078">
    <property type="protein sequence ID" value="PSN89983.1"/>
    <property type="molecule type" value="Genomic_DNA"/>
</dbReference>
<dbReference type="PANTHER" id="PTHR37828">
    <property type="entry name" value="GSR2449 PROTEIN"/>
    <property type="match status" value="1"/>
</dbReference>
<organism evidence="2 3">
    <name type="scientific">Candidatus Marsarchaeota G2 archaeon OSP_D</name>
    <dbReference type="NCBI Taxonomy" id="1978157"/>
    <lineage>
        <taxon>Archaea</taxon>
        <taxon>Candidatus Marsarchaeota</taxon>
        <taxon>Candidatus Marsarchaeota group 2</taxon>
    </lineage>
</organism>
<sequence length="91" mass="10406">MLVCELTTYRSLPSAEKREEHISYLRCVGARGKLALSGRFADAKGALIIWRVNSLTEAEELARGDPYYQAGLIDYQLREWNLSLKFPENLE</sequence>
<dbReference type="InterPro" id="IPR005545">
    <property type="entry name" value="YCII"/>
</dbReference>
<gene>
    <name evidence="2" type="ORF">B9Q03_07780</name>
</gene>
<evidence type="ECO:0000313" key="3">
    <source>
        <dbReference type="Proteomes" id="UP000240322"/>
    </source>
</evidence>
<accession>A0A2R6AUH2</accession>
<reference evidence="2 3" key="1">
    <citation type="submission" date="2017-04" db="EMBL/GenBank/DDBJ databases">
        <title>Novel microbial lineages endemic to geothermal iron-oxide mats fill important gaps in the evolutionary history of Archaea.</title>
        <authorList>
            <person name="Jay Z.J."/>
            <person name="Beam J.P."/>
            <person name="Dlakic M."/>
            <person name="Rusch D.B."/>
            <person name="Kozubal M.A."/>
            <person name="Inskeep W.P."/>
        </authorList>
    </citation>
    <scope>NUCLEOTIDE SEQUENCE [LARGE SCALE GENOMIC DNA]</scope>
    <source>
        <strain evidence="2">OSP_D</strain>
    </source>
</reference>
<dbReference type="SUPFAM" id="SSF54909">
    <property type="entry name" value="Dimeric alpha+beta barrel"/>
    <property type="match status" value="1"/>
</dbReference>
<evidence type="ECO:0000313" key="2">
    <source>
        <dbReference type="EMBL" id="PSN89983.1"/>
    </source>
</evidence>